<dbReference type="InterPro" id="IPR028581">
    <property type="entry name" value="DeoC_typeI"/>
</dbReference>
<keyword evidence="2 7" id="KW-0963">Cytoplasm</keyword>
<evidence type="ECO:0000313" key="9">
    <source>
        <dbReference type="Proteomes" id="UP001139461"/>
    </source>
</evidence>
<reference evidence="8" key="1">
    <citation type="submission" date="2021-09" db="EMBL/GenBank/DDBJ databases">
        <title>Genome of Aequorivita sp. strain F47161.</title>
        <authorList>
            <person name="Wang Y."/>
        </authorList>
    </citation>
    <scope>NUCLEOTIDE SEQUENCE</scope>
    <source>
        <strain evidence="8">F47161</strain>
    </source>
</reference>
<dbReference type="SMART" id="SM01133">
    <property type="entry name" value="DeoC"/>
    <property type="match status" value="1"/>
</dbReference>
<dbReference type="PIRSF" id="PIRSF001357">
    <property type="entry name" value="DeoC"/>
    <property type="match status" value="1"/>
</dbReference>
<dbReference type="AlphaFoldDB" id="A0A9X1QWE0"/>
<feature type="active site" description="Proton donor/acceptor" evidence="7">
    <location>
        <position position="180"/>
    </location>
</feature>
<proteinExistence type="inferred from homology"/>
<dbReference type="GO" id="GO:0005737">
    <property type="term" value="C:cytoplasm"/>
    <property type="evidence" value="ECO:0007669"/>
    <property type="project" value="UniProtKB-SubCell"/>
</dbReference>
<feature type="active site" description="Schiff-base intermediate with acetaldehyde" evidence="7">
    <location>
        <position position="151"/>
    </location>
</feature>
<dbReference type="GO" id="GO:0006018">
    <property type="term" value="P:2-deoxyribose 1-phosphate catabolic process"/>
    <property type="evidence" value="ECO:0007669"/>
    <property type="project" value="UniProtKB-UniRule"/>
</dbReference>
<dbReference type="PANTHER" id="PTHR10889">
    <property type="entry name" value="DEOXYRIBOSE-PHOSPHATE ALDOLASE"/>
    <property type="match status" value="1"/>
</dbReference>
<dbReference type="InterPro" id="IPR013785">
    <property type="entry name" value="Aldolase_TIM"/>
</dbReference>
<name>A0A9X1QWE0_9FLAO</name>
<comment type="function">
    <text evidence="6 7">Catalyzes a reversible aldol reaction between acetaldehyde and D-glyceraldehyde 3-phosphate to generate 2-deoxy-D-ribose 5-phosphate.</text>
</comment>
<dbReference type="GO" id="GO:0009264">
    <property type="term" value="P:deoxyribonucleotide catabolic process"/>
    <property type="evidence" value="ECO:0007669"/>
    <property type="project" value="UniProtKB-UniRule"/>
</dbReference>
<dbReference type="RefSeq" id="WP_237603940.1">
    <property type="nucleotide sequence ID" value="NZ_JAIRBA010000034.1"/>
</dbReference>
<accession>A0A9X1QWE0</accession>
<dbReference type="FunFam" id="3.20.20.70:FF:000044">
    <property type="entry name" value="Deoxyribose-phosphate aldolase"/>
    <property type="match status" value="1"/>
</dbReference>
<comment type="subcellular location">
    <subcellularLocation>
        <location evidence="7">Cytoplasm</location>
    </subcellularLocation>
</comment>
<evidence type="ECO:0000256" key="1">
    <source>
        <dbReference type="ARBA" id="ARBA00010936"/>
    </source>
</evidence>
<gene>
    <name evidence="7 8" type="primary">deoC</name>
    <name evidence="8" type="ORF">K8089_14095</name>
</gene>
<dbReference type="CDD" id="cd00959">
    <property type="entry name" value="DeoC"/>
    <property type="match status" value="1"/>
</dbReference>
<dbReference type="NCBIfam" id="TIGR00126">
    <property type="entry name" value="deoC"/>
    <property type="match status" value="1"/>
</dbReference>
<dbReference type="GO" id="GO:0004139">
    <property type="term" value="F:deoxyribose-phosphate aldolase activity"/>
    <property type="evidence" value="ECO:0007669"/>
    <property type="project" value="UniProtKB-UniRule"/>
</dbReference>
<dbReference type="InterPro" id="IPR011343">
    <property type="entry name" value="DeoC"/>
</dbReference>
<dbReference type="Pfam" id="PF01791">
    <property type="entry name" value="DeoC"/>
    <property type="match status" value="1"/>
</dbReference>
<comment type="similarity">
    <text evidence="1 7">Belongs to the DeoC/FbaB aldolase family. DeoC type 1 subfamily.</text>
</comment>
<dbReference type="HAMAP" id="MF_00114">
    <property type="entry name" value="DeoC_type1"/>
    <property type="match status" value="1"/>
</dbReference>
<keyword evidence="4 7" id="KW-0704">Schiff base</keyword>
<feature type="active site" description="Proton donor/acceptor" evidence="7">
    <location>
        <position position="89"/>
    </location>
</feature>
<keyword evidence="9" id="KW-1185">Reference proteome</keyword>
<protein>
    <recommendedName>
        <fullName evidence="7">Deoxyribose-phosphate aldolase</fullName>
        <shortName evidence="7">DERA</shortName>
        <ecNumber evidence="7">4.1.2.4</ecNumber>
    </recommendedName>
    <alternativeName>
        <fullName evidence="7">2-deoxy-D-ribose 5-phosphate aldolase</fullName>
    </alternativeName>
    <alternativeName>
        <fullName evidence="7">Phosphodeoxyriboaldolase</fullName>
        <shortName evidence="7">Deoxyriboaldolase</shortName>
    </alternativeName>
</protein>
<dbReference type="Proteomes" id="UP001139461">
    <property type="component" value="Unassembled WGS sequence"/>
</dbReference>
<evidence type="ECO:0000256" key="4">
    <source>
        <dbReference type="ARBA" id="ARBA00023270"/>
    </source>
</evidence>
<dbReference type="InterPro" id="IPR002915">
    <property type="entry name" value="DeoC/FbaB/LacD_aldolase"/>
</dbReference>
<dbReference type="Gene3D" id="3.20.20.70">
    <property type="entry name" value="Aldolase class I"/>
    <property type="match status" value="1"/>
</dbReference>
<dbReference type="EC" id="4.1.2.4" evidence="7"/>
<evidence type="ECO:0000313" key="8">
    <source>
        <dbReference type="EMBL" id="MCG2420158.1"/>
    </source>
</evidence>
<organism evidence="8 9">
    <name type="scientific">Aequorivita vitellina</name>
    <dbReference type="NCBI Taxonomy" id="2874475"/>
    <lineage>
        <taxon>Bacteria</taxon>
        <taxon>Pseudomonadati</taxon>
        <taxon>Bacteroidota</taxon>
        <taxon>Flavobacteriia</taxon>
        <taxon>Flavobacteriales</taxon>
        <taxon>Flavobacteriaceae</taxon>
        <taxon>Aequorivita</taxon>
    </lineage>
</organism>
<dbReference type="SUPFAM" id="SSF51569">
    <property type="entry name" value="Aldolase"/>
    <property type="match status" value="1"/>
</dbReference>
<dbReference type="PANTHER" id="PTHR10889:SF1">
    <property type="entry name" value="DEOXYRIBOSE-PHOSPHATE ALDOLASE"/>
    <property type="match status" value="1"/>
</dbReference>
<evidence type="ECO:0000256" key="2">
    <source>
        <dbReference type="ARBA" id="ARBA00022490"/>
    </source>
</evidence>
<keyword evidence="3 7" id="KW-0456">Lyase</keyword>
<evidence type="ECO:0000256" key="5">
    <source>
        <dbReference type="ARBA" id="ARBA00048791"/>
    </source>
</evidence>
<dbReference type="EMBL" id="JAIRBA010000034">
    <property type="protein sequence ID" value="MCG2420158.1"/>
    <property type="molecule type" value="Genomic_DNA"/>
</dbReference>
<evidence type="ECO:0000256" key="6">
    <source>
        <dbReference type="ARBA" id="ARBA00056337"/>
    </source>
</evidence>
<evidence type="ECO:0000256" key="3">
    <source>
        <dbReference type="ARBA" id="ARBA00023239"/>
    </source>
</evidence>
<comment type="pathway">
    <text evidence="7">Carbohydrate degradation; 2-deoxy-D-ribose 1-phosphate degradation; D-glyceraldehyde 3-phosphate and acetaldehyde from 2-deoxy-alpha-D-ribose 1-phosphate: step 2/2.</text>
</comment>
<dbReference type="GO" id="GO:0016052">
    <property type="term" value="P:carbohydrate catabolic process"/>
    <property type="evidence" value="ECO:0007669"/>
    <property type="project" value="TreeGrafter"/>
</dbReference>
<comment type="catalytic activity">
    <reaction evidence="5 7">
        <text>2-deoxy-D-ribose 5-phosphate = D-glyceraldehyde 3-phosphate + acetaldehyde</text>
        <dbReference type="Rhea" id="RHEA:12821"/>
        <dbReference type="ChEBI" id="CHEBI:15343"/>
        <dbReference type="ChEBI" id="CHEBI:59776"/>
        <dbReference type="ChEBI" id="CHEBI:62877"/>
        <dbReference type="EC" id="4.1.2.4"/>
    </reaction>
</comment>
<sequence>MKLSQYIDHTLLKPTATPEDIIKLCEEAKEYNFYAVCVNSCYAILAADELQNSKVKLAAVVGFPLGADSIEAKVSAAKICIEDGADEIDMVINIGYLKGELYDIVQYEITSVKKAIGKKKLKVILETCYLTDAEIRKACQLCKKAKADFVKTSTGFGSAGATEEAVKIMIEEVGSTLKIKASGGIRDTATAKKYIELGVSRIGTSSGIEIISSTKNNRDEHTY</sequence>
<evidence type="ECO:0000256" key="7">
    <source>
        <dbReference type="HAMAP-Rule" id="MF_00114"/>
    </source>
</evidence>
<comment type="caution">
    <text evidence="8">The sequence shown here is derived from an EMBL/GenBank/DDBJ whole genome shotgun (WGS) entry which is preliminary data.</text>
</comment>